<dbReference type="PANTHER" id="PTHR48085:SF5">
    <property type="entry name" value="CADMIUM_ZINC-TRANSPORTING ATPASE HMA4-RELATED"/>
    <property type="match status" value="1"/>
</dbReference>
<evidence type="ECO:0000256" key="11">
    <source>
        <dbReference type="ARBA" id="ARBA00023065"/>
    </source>
</evidence>
<organism evidence="16 17">
    <name type="scientific">Methanocella arvoryzae (strain DSM 22066 / NBRC 105507 / MRE50)</name>
    <dbReference type="NCBI Taxonomy" id="351160"/>
    <lineage>
        <taxon>Archaea</taxon>
        <taxon>Methanobacteriati</taxon>
        <taxon>Methanobacteriota</taxon>
        <taxon>Stenosarchaea group</taxon>
        <taxon>Methanomicrobia</taxon>
        <taxon>Methanocellales</taxon>
        <taxon>Methanocellaceae</taxon>
        <taxon>Methanocella</taxon>
    </lineage>
</organism>
<evidence type="ECO:0000256" key="13">
    <source>
        <dbReference type="SAM" id="MobiDB-lite"/>
    </source>
</evidence>
<dbReference type="GO" id="GO:0016887">
    <property type="term" value="F:ATP hydrolysis activity"/>
    <property type="evidence" value="ECO:0007669"/>
    <property type="project" value="InterPro"/>
</dbReference>
<dbReference type="AlphaFoldDB" id="Q05HF8"/>
<feature type="compositionally biased region" description="Basic and acidic residues" evidence="13">
    <location>
        <begin position="626"/>
        <end position="638"/>
    </location>
</feature>
<evidence type="ECO:0000256" key="3">
    <source>
        <dbReference type="ARBA" id="ARBA00022448"/>
    </source>
</evidence>
<dbReference type="InterPro" id="IPR044492">
    <property type="entry name" value="P_typ_ATPase_HD_dom"/>
</dbReference>
<dbReference type="Proteomes" id="UP000000663">
    <property type="component" value="Chromosome"/>
</dbReference>
<dbReference type="NCBIfam" id="TIGR01525">
    <property type="entry name" value="ATPase-IB_hvy"/>
    <property type="match status" value="1"/>
</dbReference>
<accession>Q05HF8</accession>
<dbReference type="GO" id="GO:0019829">
    <property type="term" value="F:ATPase-coupled monoatomic cation transmembrane transporter activity"/>
    <property type="evidence" value="ECO:0007669"/>
    <property type="project" value="InterPro"/>
</dbReference>
<feature type="transmembrane region" description="Helical" evidence="14">
    <location>
        <begin position="572"/>
        <end position="592"/>
    </location>
</feature>
<dbReference type="InterPro" id="IPR027256">
    <property type="entry name" value="P-typ_ATPase_IB"/>
</dbReference>
<keyword evidence="9" id="KW-1278">Translocase</keyword>
<dbReference type="InterPro" id="IPR001757">
    <property type="entry name" value="P_typ_ATPase"/>
</dbReference>
<evidence type="ECO:0000256" key="8">
    <source>
        <dbReference type="ARBA" id="ARBA00022840"/>
    </source>
</evidence>
<keyword evidence="12 14" id="KW-0472">Membrane</keyword>
<keyword evidence="6" id="KW-0479">Metal-binding</keyword>
<dbReference type="RefSeq" id="WP_012035579.1">
    <property type="nucleotide sequence ID" value="NC_009464.1"/>
</dbReference>
<dbReference type="CDD" id="cd02079">
    <property type="entry name" value="P-type_ATPase_HM"/>
    <property type="match status" value="1"/>
</dbReference>
<evidence type="ECO:0000256" key="5">
    <source>
        <dbReference type="ARBA" id="ARBA00022692"/>
    </source>
</evidence>
<dbReference type="FunFam" id="3.40.50.1000:FF:000020">
    <property type="entry name" value="Probable cation-transporting P-type ATPase"/>
    <property type="match status" value="1"/>
</dbReference>
<feature type="region of interest" description="Disordered" evidence="13">
    <location>
        <begin position="626"/>
        <end position="647"/>
    </location>
</feature>
<dbReference type="PRINTS" id="PR00119">
    <property type="entry name" value="CATATPASE"/>
</dbReference>
<dbReference type="SUPFAM" id="SSF81665">
    <property type="entry name" value="Calcium ATPase, transmembrane domain M"/>
    <property type="match status" value="1"/>
</dbReference>
<evidence type="ECO:0000313" key="16">
    <source>
        <dbReference type="EMBL" id="CAL59656.1"/>
    </source>
</evidence>
<proteinExistence type="inferred from homology"/>
<dbReference type="OrthoDB" id="8588at2157"/>
<dbReference type="NCBIfam" id="TIGR01512">
    <property type="entry name" value="ATPase-IB2_Cd"/>
    <property type="match status" value="1"/>
</dbReference>
<feature type="transmembrane region" description="Helical" evidence="14">
    <location>
        <begin position="68"/>
        <end position="85"/>
    </location>
</feature>
<dbReference type="Pfam" id="PF00122">
    <property type="entry name" value="E1-E2_ATPase"/>
    <property type="match status" value="1"/>
</dbReference>
<sequence>MTLADLRKFYRKNGKLIVTVISGALLVAAFAAGKLQYEQLSSALWILAAVIGGFGIAKSAVIQLRYKVLGIQALVTIASIGAILIGEYWEAAVVIFLFTFGGYLEALTLDRTRNALRSLMSLAPTTASVRRDGKIVTVDPQEVRPGEIVIVRPGEKLPVDGIVLKGEAQVNQASITGESVPVSKGPGEQVFSGTVNEVGFIEIETRRSGEDTTLARIISLVEEAQEQRAPTQQLIERFAKYYTPAIIVLAIGVFLLTRDPLVALTLLVISCPGALVISTPIAVVTGIGNAAGRGVLIKGGAHLERAGRINIVAMDKTGTLTKGELEVVNVRAFKGTADEAVFKAAVAEKMSEHHLGRAVLKKVPQGVALPDPEDFKVLPGRGVIARHGGRSLTVGNRRLLAETGFSLTAVAEAYVQGEEERGSTAVFLIEEGELLAVISLADTVREEAKDLISRLKQAGVKKVVMLTGDNERTARAIAGRLGIDEYRAELLPENKVEAIKELKKHGVVAMVGDGINDAPAMAAADIGIAMGAAGTDVAIETADIALMSDRLDRIAYTIGLSRKTLGIIMQNTAFSLLVVLLLVAGVLLKVVVLASGMFIHEASIFIVILNGMRLIRYGGGLSWRTDTRKDKEKGKGGTERPVQPGPA</sequence>
<dbReference type="InterPro" id="IPR023299">
    <property type="entry name" value="ATPase_P-typ_cyto_dom_N"/>
</dbReference>
<dbReference type="InterPro" id="IPR023298">
    <property type="entry name" value="ATPase_P-typ_TM_dom_sf"/>
</dbReference>
<name>Q05HF8_METAR</name>
<feature type="transmembrane region" description="Helical" evidence="14">
    <location>
        <begin position="16"/>
        <end position="37"/>
    </location>
</feature>
<dbReference type="NCBIfam" id="TIGR01511">
    <property type="entry name" value="ATPase-IB1_Cu"/>
    <property type="match status" value="1"/>
</dbReference>
<dbReference type="KEGG" id="rci:RCIX1787"/>
<evidence type="ECO:0000256" key="10">
    <source>
        <dbReference type="ARBA" id="ARBA00022989"/>
    </source>
</evidence>
<dbReference type="GO" id="GO:0005524">
    <property type="term" value="F:ATP binding"/>
    <property type="evidence" value="ECO:0007669"/>
    <property type="project" value="UniProtKB-KW"/>
</dbReference>
<comment type="similarity">
    <text evidence="2">Belongs to the cation transport ATPase (P-type) (TC 3.A.3) family. Type IB subfamily.</text>
</comment>
<dbReference type="NCBIfam" id="TIGR01494">
    <property type="entry name" value="ATPase_P-type"/>
    <property type="match status" value="1"/>
</dbReference>
<evidence type="ECO:0000256" key="14">
    <source>
        <dbReference type="SAM" id="Phobius"/>
    </source>
</evidence>
<dbReference type="PATRIC" id="fig|351160.9.peg.1288"/>
<comment type="subcellular location">
    <subcellularLocation>
        <location evidence="1">Cell membrane</location>
        <topology evidence="1">Multi-pass membrane protein</topology>
    </subcellularLocation>
</comment>
<evidence type="ECO:0000256" key="7">
    <source>
        <dbReference type="ARBA" id="ARBA00022741"/>
    </source>
</evidence>
<dbReference type="InterPro" id="IPR059000">
    <property type="entry name" value="ATPase_P-type_domA"/>
</dbReference>
<feature type="transmembrane region" description="Helical" evidence="14">
    <location>
        <begin position="43"/>
        <end position="61"/>
    </location>
</feature>
<dbReference type="InterPro" id="IPR023214">
    <property type="entry name" value="HAD_sf"/>
</dbReference>
<dbReference type="EC" id="3.6.3.-" evidence="16"/>
<evidence type="ECO:0000259" key="15">
    <source>
        <dbReference type="Pfam" id="PF00122"/>
    </source>
</evidence>
<dbReference type="SFLD" id="SFLDF00027">
    <property type="entry name" value="p-type_atpase"/>
    <property type="match status" value="1"/>
</dbReference>
<evidence type="ECO:0000256" key="1">
    <source>
        <dbReference type="ARBA" id="ARBA00004651"/>
    </source>
</evidence>
<dbReference type="PANTHER" id="PTHR48085">
    <property type="entry name" value="CADMIUM/ZINC-TRANSPORTING ATPASE HMA2-RELATED"/>
    <property type="match status" value="1"/>
</dbReference>
<dbReference type="SUPFAM" id="SSF56784">
    <property type="entry name" value="HAD-like"/>
    <property type="match status" value="1"/>
</dbReference>
<keyword evidence="16" id="KW-0378">Hydrolase</keyword>
<dbReference type="PRINTS" id="PR00941">
    <property type="entry name" value="CDATPASE"/>
</dbReference>
<feature type="transmembrane region" description="Helical" evidence="14">
    <location>
        <begin position="91"/>
        <end position="109"/>
    </location>
</feature>
<dbReference type="GO" id="GO:0005886">
    <property type="term" value="C:plasma membrane"/>
    <property type="evidence" value="ECO:0007669"/>
    <property type="project" value="UniProtKB-SubCell"/>
</dbReference>
<keyword evidence="17" id="KW-1185">Reference proteome</keyword>
<keyword evidence="11" id="KW-0406">Ion transport</keyword>
<dbReference type="InterPro" id="IPR036412">
    <property type="entry name" value="HAD-like_sf"/>
</dbReference>
<dbReference type="GeneID" id="5144180"/>
<keyword evidence="10 14" id="KW-1133">Transmembrane helix</keyword>
<keyword evidence="3" id="KW-0813">Transport</keyword>
<evidence type="ECO:0000256" key="12">
    <source>
        <dbReference type="ARBA" id="ARBA00023136"/>
    </source>
</evidence>
<dbReference type="eggNOG" id="arCOG01576">
    <property type="taxonomic scope" value="Archaea"/>
</dbReference>
<evidence type="ECO:0000256" key="9">
    <source>
        <dbReference type="ARBA" id="ARBA00022967"/>
    </source>
</evidence>
<feature type="transmembrane region" description="Helical" evidence="14">
    <location>
        <begin position="598"/>
        <end position="615"/>
    </location>
</feature>
<dbReference type="Gene3D" id="2.70.150.10">
    <property type="entry name" value="Calcium-transporting ATPase, cytoplasmic transduction domain A"/>
    <property type="match status" value="1"/>
</dbReference>
<keyword evidence="7" id="KW-0547">Nucleotide-binding</keyword>
<dbReference type="SFLD" id="SFLDG00002">
    <property type="entry name" value="C1.7:_P-type_atpase_like"/>
    <property type="match status" value="1"/>
</dbReference>
<dbReference type="GO" id="GO:0046872">
    <property type="term" value="F:metal ion binding"/>
    <property type="evidence" value="ECO:0007669"/>
    <property type="project" value="UniProtKB-KW"/>
</dbReference>
<dbReference type="InterPro" id="IPR051014">
    <property type="entry name" value="Cation_Transport_ATPase_IB"/>
</dbReference>
<dbReference type="Gene3D" id="3.40.50.1000">
    <property type="entry name" value="HAD superfamily/HAD-like"/>
    <property type="match status" value="1"/>
</dbReference>
<dbReference type="SFLD" id="SFLDS00003">
    <property type="entry name" value="Haloacid_Dehalogenase"/>
    <property type="match status" value="1"/>
</dbReference>
<evidence type="ECO:0000313" key="17">
    <source>
        <dbReference type="Proteomes" id="UP000000663"/>
    </source>
</evidence>
<keyword evidence="5 14" id="KW-0812">Transmembrane</keyword>
<dbReference type="EMBL" id="AM114193">
    <property type="protein sequence ID" value="CAL59656.1"/>
    <property type="molecule type" value="Genomic_DNA"/>
</dbReference>
<dbReference type="InterPro" id="IPR008250">
    <property type="entry name" value="ATPase_P-typ_transduc_dom_A_sf"/>
</dbReference>
<gene>
    <name evidence="16" type="ORF">RCIX1787</name>
</gene>
<feature type="transmembrane region" description="Helical" evidence="14">
    <location>
        <begin position="238"/>
        <end position="256"/>
    </location>
</feature>
<dbReference type="PROSITE" id="PS00154">
    <property type="entry name" value="ATPASE_E1_E2"/>
    <property type="match status" value="1"/>
</dbReference>
<dbReference type="FunFam" id="2.70.150.10:FF:000002">
    <property type="entry name" value="Copper-transporting ATPase 1, putative"/>
    <property type="match status" value="1"/>
</dbReference>
<keyword evidence="8" id="KW-0067">ATP-binding</keyword>
<dbReference type="Pfam" id="PF00702">
    <property type="entry name" value="Hydrolase"/>
    <property type="match status" value="1"/>
</dbReference>
<dbReference type="Gene3D" id="3.40.1110.10">
    <property type="entry name" value="Calcium-transporting ATPase, cytoplasmic domain N"/>
    <property type="match status" value="1"/>
</dbReference>
<dbReference type="STRING" id="351160.RCIX1787"/>
<feature type="transmembrane region" description="Helical" evidence="14">
    <location>
        <begin position="262"/>
        <end position="288"/>
    </location>
</feature>
<dbReference type="InterPro" id="IPR018303">
    <property type="entry name" value="ATPase_P-typ_P_site"/>
</dbReference>
<keyword evidence="4" id="KW-1003">Cell membrane</keyword>
<evidence type="ECO:0000256" key="4">
    <source>
        <dbReference type="ARBA" id="ARBA00022475"/>
    </source>
</evidence>
<evidence type="ECO:0000256" key="2">
    <source>
        <dbReference type="ARBA" id="ARBA00006024"/>
    </source>
</evidence>
<reference evidence="16 17" key="1">
    <citation type="journal article" date="2006" name="Science">
        <title>Genome of rice cluster I archaea -- the key methane producers in the rice rhizosphere.</title>
        <authorList>
            <person name="Erkel C."/>
            <person name="Kube M."/>
            <person name="Reinhardt R."/>
            <person name="Liesack W."/>
        </authorList>
    </citation>
    <scope>NUCLEOTIDE SEQUENCE [LARGE SCALE GENOMIC DNA]</scope>
    <source>
        <strain evidence="17">DSM 22066 / NBRC 105507 / MRE50</strain>
    </source>
</reference>
<protein>
    <submittedName>
        <fullName evidence="16">Cation-transporting P-type ATPase</fullName>
        <ecNumber evidence="16">3.6.3.-</ecNumber>
    </submittedName>
</protein>
<dbReference type="SUPFAM" id="SSF81653">
    <property type="entry name" value="Calcium ATPase, transduction domain A"/>
    <property type="match status" value="1"/>
</dbReference>
<evidence type="ECO:0000256" key="6">
    <source>
        <dbReference type="ARBA" id="ARBA00022723"/>
    </source>
</evidence>
<feature type="domain" description="P-type ATPase A" evidence="15">
    <location>
        <begin position="122"/>
        <end position="222"/>
    </location>
</feature>